<gene>
    <name evidence="8" type="primary">LOC111456304</name>
</gene>
<feature type="signal peptide" evidence="6">
    <location>
        <begin position="1"/>
        <end position="18"/>
    </location>
</feature>
<comment type="subcellular location">
    <subcellularLocation>
        <location evidence="1 6">Secreted</location>
    </subcellularLocation>
</comment>
<evidence type="ECO:0000256" key="5">
    <source>
        <dbReference type="ARBA" id="ARBA00022729"/>
    </source>
</evidence>
<comment type="similarity">
    <text evidence="2 6">Belongs to the plant self-incompatibility (S1) protein family.</text>
</comment>
<proteinExistence type="inferred from homology"/>
<dbReference type="Proteomes" id="UP000504609">
    <property type="component" value="Unplaced"/>
</dbReference>
<dbReference type="InterPro" id="IPR010264">
    <property type="entry name" value="Self-incomp_S1"/>
</dbReference>
<keyword evidence="7" id="KW-1185">Reference proteome</keyword>
<dbReference type="GeneID" id="111456304"/>
<evidence type="ECO:0000313" key="8">
    <source>
        <dbReference type="RefSeq" id="XP_022953901.1"/>
    </source>
</evidence>
<protein>
    <recommendedName>
        <fullName evidence="6">S-protein homolog</fullName>
    </recommendedName>
</protein>
<sequence length="151" mass="17733">MIRYVAALLLVTVGLVGAQPEVQSKKINIRPLISKYYVHLINDLSSPDMTVHCKSGDDDLGFHHLHKGEDFQFHFKINFWKTTLFWCTVEKPNAYISFQCFWPERKSSWLRDRCKDGDVGSCIWRIKDDGIYLRFNAANTEELIHKWIITR</sequence>
<evidence type="ECO:0000256" key="1">
    <source>
        <dbReference type="ARBA" id="ARBA00004613"/>
    </source>
</evidence>
<dbReference type="RefSeq" id="XP_022953901.1">
    <property type="nucleotide sequence ID" value="XM_023098133.1"/>
</dbReference>
<accession>A0A6J1GPD2</accession>
<dbReference type="KEGG" id="cmos:111456304"/>
<evidence type="ECO:0000256" key="4">
    <source>
        <dbReference type="ARBA" id="ARBA00022525"/>
    </source>
</evidence>
<keyword evidence="5 6" id="KW-0732">Signal</keyword>
<dbReference type="PANTHER" id="PTHR31232">
    <property type="match status" value="1"/>
</dbReference>
<dbReference type="AlphaFoldDB" id="A0A6J1GPD2"/>
<dbReference type="PANTHER" id="PTHR31232:SF155">
    <property type="entry name" value="PLANT SELF-INCOMPATIBILITY PROTEIN S1 FAMILY"/>
    <property type="match status" value="1"/>
</dbReference>
<keyword evidence="4 6" id="KW-0964">Secreted</keyword>
<evidence type="ECO:0000256" key="6">
    <source>
        <dbReference type="RuleBase" id="RU367044"/>
    </source>
</evidence>
<name>A0A6J1GPD2_CUCMO</name>
<keyword evidence="3 6" id="KW-0713">Self-incompatibility</keyword>
<organism evidence="7 8">
    <name type="scientific">Cucurbita moschata</name>
    <name type="common">Winter crookneck squash</name>
    <name type="synonym">Cucurbita pepo var. moschata</name>
    <dbReference type="NCBI Taxonomy" id="3662"/>
    <lineage>
        <taxon>Eukaryota</taxon>
        <taxon>Viridiplantae</taxon>
        <taxon>Streptophyta</taxon>
        <taxon>Embryophyta</taxon>
        <taxon>Tracheophyta</taxon>
        <taxon>Spermatophyta</taxon>
        <taxon>Magnoliopsida</taxon>
        <taxon>eudicotyledons</taxon>
        <taxon>Gunneridae</taxon>
        <taxon>Pentapetalae</taxon>
        <taxon>rosids</taxon>
        <taxon>fabids</taxon>
        <taxon>Cucurbitales</taxon>
        <taxon>Cucurbitaceae</taxon>
        <taxon>Cucurbiteae</taxon>
        <taxon>Cucurbita</taxon>
    </lineage>
</organism>
<dbReference type="GO" id="GO:0060320">
    <property type="term" value="P:rejection of self pollen"/>
    <property type="evidence" value="ECO:0007669"/>
    <property type="project" value="UniProtKB-KW"/>
</dbReference>
<feature type="chain" id="PRO_5027163132" description="S-protein homolog" evidence="6">
    <location>
        <begin position="19"/>
        <end position="151"/>
    </location>
</feature>
<evidence type="ECO:0000256" key="3">
    <source>
        <dbReference type="ARBA" id="ARBA00022471"/>
    </source>
</evidence>
<dbReference type="GO" id="GO:0005576">
    <property type="term" value="C:extracellular region"/>
    <property type="evidence" value="ECO:0007669"/>
    <property type="project" value="UniProtKB-SubCell"/>
</dbReference>
<evidence type="ECO:0000256" key="2">
    <source>
        <dbReference type="ARBA" id="ARBA00005581"/>
    </source>
</evidence>
<reference evidence="8" key="1">
    <citation type="submission" date="2025-08" db="UniProtKB">
        <authorList>
            <consortium name="RefSeq"/>
        </authorList>
    </citation>
    <scope>IDENTIFICATION</scope>
    <source>
        <tissue evidence="8">Young leaves</tissue>
    </source>
</reference>
<evidence type="ECO:0000313" key="7">
    <source>
        <dbReference type="Proteomes" id="UP000504609"/>
    </source>
</evidence>
<dbReference type="Pfam" id="PF05938">
    <property type="entry name" value="Self-incomp_S1"/>
    <property type="match status" value="1"/>
</dbReference>